<keyword evidence="3" id="KW-1185">Reference proteome</keyword>
<proteinExistence type="predicted"/>
<evidence type="ECO:0000313" key="3">
    <source>
        <dbReference type="Proteomes" id="UP000019804"/>
    </source>
</evidence>
<dbReference type="STRING" id="1388766.A0A017SHG8"/>
<dbReference type="OrthoDB" id="341421at2759"/>
<reference evidence="3" key="1">
    <citation type="journal article" date="2014" name="Nat. Commun.">
        <title>Genomic adaptations of the halophilic Dead Sea filamentous fungus Eurotium rubrum.</title>
        <authorList>
            <person name="Kis-Papo T."/>
            <person name="Weig A.R."/>
            <person name="Riley R."/>
            <person name="Persoh D."/>
            <person name="Salamov A."/>
            <person name="Sun H."/>
            <person name="Lipzen A."/>
            <person name="Wasser S.P."/>
            <person name="Rambold G."/>
            <person name="Grigoriev I.V."/>
            <person name="Nevo E."/>
        </authorList>
    </citation>
    <scope>NUCLEOTIDE SEQUENCE [LARGE SCALE GENOMIC DNA]</scope>
    <source>
        <strain evidence="3">CBS 135680</strain>
    </source>
</reference>
<dbReference type="PANTHER" id="PTHR13271:SF137">
    <property type="entry name" value="SET DOMAIN-CONTAINING PROTEIN"/>
    <property type="match status" value="1"/>
</dbReference>
<dbReference type="InterPro" id="IPR001214">
    <property type="entry name" value="SET_dom"/>
</dbReference>
<feature type="domain" description="SET" evidence="1">
    <location>
        <begin position="26"/>
        <end position="261"/>
    </location>
</feature>
<accession>A0A017SHG8</accession>
<dbReference type="Gene3D" id="3.90.1410.10">
    <property type="entry name" value="set domain protein methyltransferase, domain 1"/>
    <property type="match status" value="1"/>
</dbReference>
<dbReference type="RefSeq" id="XP_040639889.1">
    <property type="nucleotide sequence ID" value="XM_040786283.1"/>
</dbReference>
<evidence type="ECO:0000259" key="1">
    <source>
        <dbReference type="PROSITE" id="PS50280"/>
    </source>
</evidence>
<dbReference type="SUPFAM" id="SSF82199">
    <property type="entry name" value="SET domain"/>
    <property type="match status" value="1"/>
</dbReference>
<evidence type="ECO:0000313" key="2">
    <source>
        <dbReference type="EMBL" id="EYE96201.1"/>
    </source>
</evidence>
<dbReference type="Pfam" id="PF00856">
    <property type="entry name" value="SET"/>
    <property type="match status" value="1"/>
</dbReference>
<dbReference type="AlphaFoldDB" id="A0A017SHG8"/>
<keyword evidence="2" id="KW-0808">Transferase</keyword>
<organism evidence="2 3">
    <name type="scientific">Aspergillus ruber (strain CBS 135680)</name>
    <dbReference type="NCBI Taxonomy" id="1388766"/>
    <lineage>
        <taxon>Eukaryota</taxon>
        <taxon>Fungi</taxon>
        <taxon>Dikarya</taxon>
        <taxon>Ascomycota</taxon>
        <taxon>Pezizomycotina</taxon>
        <taxon>Eurotiomycetes</taxon>
        <taxon>Eurotiomycetidae</taxon>
        <taxon>Eurotiales</taxon>
        <taxon>Aspergillaceae</taxon>
        <taxon>Aspergillus</taxon>
        <taxon>Aspergillus subgen. Aspergillus</taxon>
    </lineage>
</organism>
<dbReference type="PANTHER" id="PTHR13271">
    <property type="entry name" value="UNCHARACTERIZED PUTATIVE METHYLTRANSFERASE"/>
    <property type="match status" value="1"/>
</dbReference>
<name>A0A017SHG8_ASPRC</name>
<dbReference type="GeneID" id="63701407"/>
<dbReference type="InterPro" id="IPR046341">
    <property type="entry name" value="SET_dom_sf"/>
</dbReference>
<dbReference type="GO" id="GO:0016279">
    <property type="term" value="F:protein-lysine N-methyltransferase activity"/>
    <property type="evidence" value="ECO:0007669"/>
    <property type="project" value="InterPro"/>
</dbReference>
<gene>
    <name evidence="2" type="ORF">EURHEDRAFT_514615</name>
</gene>
<dbReference type="PROSITE" id="PS50280">
    <property type="entry name" value="SET"/>
    <property type="match status" value="1"/>
</dbReference>
<keyword evidence="2" id="KW-0489">Methyltransferase</keyword>
<sequence>MKPTWWPGEQHESFTEWAISQGITPSGVAPARFPGRGLGMIATRNIKKGETLLKVPLQAMFTINRVPATFTSKFAKGTPVHTLFAAFFTNGDTEDLRKYDLWRNTWPSRQDSEDSMPIVWPESLRRLNTDQTLLPPSISGTWSTFQKRKSAFPYDSSHQNLLSQQEGRLRDSWEKVVSVFPETDWETFLYHWLIVNTRSFHFLMPGDEAPEDRNDAMALLPFADYFNHSDVVDDVKFNGKEYEFRATNDCDEGEEVYMSYGPHPNDFLFAEYGFFLDKNDCETLYLDDIIFRDLNTFQQEELNLQQYYGNYQVTSTGACYRTEIAACINYMTPKDWQNYVLGYSTKGVDDKKTETIIREWIKVYGKEASATIAKLEGMTSEADGKTGMLLKRWKQIYDLCQQAVEAVSC</sequence>
<dbReference type="HOGENOM" id="CLU_041939_3_1_1"/>
<dbReference type="InterPro" id="IPR050600">
    <property type="entry name" value="SETD3_SETD6_MTase"/>
</dbReference>
<protein>
    <submittedName>
        <fullName evidence="2">Ribosomal N-lysine methyltransferase</fullName>
    </submittedName>
</protein>
<dbReference type="InterPro" id="IPR044429">
    <property type="entry name" value="SETD4_SET"/>
</dbReference>
<dbReference type="EMBL" id="KK088419">
    <property type="protein sequence ID" value="EYE96201.1"/>
    <property type="molecule type" value="Genomic_DNA"/>
</dbReference>
<dbReference type="Proteomes" id="UP000019804">
    <property type="component" value="Unassembled WGS sequence"/>
</dbReference>
<dbReference type="CDD" id="cd19177">
    <property type="entry name" value="SET_SETD4"/>
    <property type="match status" value="1"/>
</dbReference>
<dbReference type="GO" id="GO:0032259">
    <property type="term" value="P:methylation"/>
    <property type="evidence" value="ECO:0007669"/>
    <property type="project" value="UniProtKB-KW"/>
</dbReference>